<evidence type="ECO:0000256" key="5">
    <source>
        <dbReference type="ARBA" id="ARBA00013030"/>
    </source>
</evidence>
<evidence type="ECO:0000256" key="3">
    <source>
        <dbReference type="ARBA" id="ARBA00005099"/>
    </source>
</evidence>
<evidence type="ECO:0000313" key="17">
    <source>
        <dbReference type="EMBL" id="AXV07644.1"/>
    </source>
</evidence>
<evidence type="ECO:0000256" key="9">
    <source>
        <dbReference type="ARBA" id="ARBA00022679"/>
    </source>
</evidence>
<evidence type="ECO:0000256" key="11">
    <source>
        <dbReference type="ARBA" id="ARBA00023096"/>
    </source>
</evidence>
<dbReference type="InterPro" id="IPR022278">
    <property type="entry name" value="Pser_aminoTfrase"/>
</dbReference>
<dbReference type="PANTHER" id="PTHR21152:SF40">
    <property type="entry name" value="ALANINE--GLYOXYLATE AMINOTRANSFERASE"/>
    <property type="match status" value="1"/>
</dbReference>
<evidence type="ECO:0000256" key="10">
    <source>
        <dbReference type="ARBA" id="ARBA00022898"/>
    </source>
</evidence>
<reference evidence="17 18" key="1">
    <citation type="submission" date="2018-09" db="EMBL/GenBank/DDBJ databases">
        <title>Complete genome sequence of Euzebya sp. DY32-46 isolated from seawater of Pacific Ocean.</title>
        <authorList>
            <person name="Xu L."/>
            <person name="Wu Y.-H."/>
            <person name="Xu X.-W."/>
        </authorList>
    </citation>
    <scope>NUCLEOTIDE SEQUENCE [LARGE SCALE GENOMIC DNA]</scope>
    <source>
        <strain evidence="17 18">DY32-46</strain>
    </source>
</reference>
<keyword evidence="9 17" id="KW-0808">Transferase</keyword>
<name>A0A346XZJ7_9ACTN</name>
<dbReference type="AlphaFoldDB" id="A0A346XZJ7"/>
<comment type="similarity">
    <text evidence="4">Belongs to the class-V pyridoxal-phosphate-dependent aminotransferase family. SerC subfamily.</text>
</comment>
<dbReference type="KEGG" id="euz:DVS28_a2965"/>
<comment type="catalytic activity">
    <reaction evidence="15">
        <text>O-phospho-L-serine + 2-oxoglutarate = 3-phosphooxypyruvate + L-glutamate</text>
        <dbReference type="Rhea" id="RHEA:14329"/>
        <dbReference type="ChEBI" id="CHEBI:16810"/>
        <dbReference type="ChEBI" id="CHEBI:18110"/>
        <dbReference type="ChEBI" id="CHEBI:29985"/>
        <dbReference type="ChEBI" id="CHEBI:57524"/>
        <dbReference type="EC" id="2.6.1.52"/>
    </reaction>
</comment>
<dbReference type="InterPro" id="IPR015422">
    <property type="entry name" value="PyrdxlP-dep_Trfase_small"/>
</dbReference>
<evidence type="ECO:0000256" key="13">
    <source>
        <dbReference type="ARBA" id="ARBA00031421"/>
    </source>
</evidence>
<evidence type="ECO:0000256" key="6">
    <source>
        <dbReference type="ARBA" id="ARBA00022490"/>
    </source>
</evidence>
<evidence type="ECO:0000256" key="8">
    <source>
        <dbReference type="ARBA" id="ARBA00022605"/>
    </source>
</evidence>
<comment type="function">
    <text evidence="2">Catalyzes the reversible conversion of 3-phosphohydroxypyruvate to phosphoserine and of 3-hydroxy-2-oxo-4-phosphonooxybutanoate to phosphohydroxythreonine.</text>
</comment>
<dbReference type="GO" id="GO:0008453">
    <property type="term" value="F:alanine-glyoxylate transaminase activity"/>
    <property type="evidence" value="ECO:0007669"/>
    <property type="project" value="TreeGrafter"/>
</dbReference>
<dbReference type="PIRSF" id="PIRSF000525">
    <property type="entry name" value="SerC"/>
    <property type="match status" value="1"/>
</dbReference>
<comment type="catalytic activity">
    <reaction evidence="14">
        <text>4-(phosphooxy)-L-threonine + 2-oxoglutarate = (R)-3-hydroxy-2-oxo-4-phosphooxybutanoate + L-glutamate</text>
        <dbReference type="Rhea" id="RHEA:16573"/>
        <dbReference type="ChEBI" id="CHEBI:16810"/>
        <dbReference type="ChEBI" id="CHEBI:29985"/>
        <dbReference type="ChEBI" id="CHEBI:58452"/>
        <dbReference type="ChEBI" id="CHEBI:58538"/>
        <dbReference type="EC" id="2.6.1.52"/>
    </reaction>
</comment>
<protein>
    <recommendedName>
        <fullName evidence="5">phosphoserine transaminase</fullName>
        <ecNumber evidence="5">2.6.1.52</ecNumber>
    </recommendedName>
    <alternativeName>
        <fullName evidence="13">Phosphohydroxythreonine aminotransferase</fullName>
    </alternativeName>
</protein>
<dbReference type="InterPro" id="IPR015424">
    <property type="entry name" value="PyrdxlP-dep_Trfase"/>
</dbReference>
<evidence type="ECO:0000256" key="7">
    <source>
        <dbReference type="ARBA" id="ARBA00022576"/>
    </source>
</evidence>
<dbReference type="Gene3D" id="3.90.1150.10">
    <property type="entry name" value="Aspartate Aminotransferase, domain 1"/>
    <property type="match status" value="1"/>
</dbReference>
<evidence type="ECO:0000256" key="14">
    <source>
        <dbReference type="ARBA" id="ARBA00047630"/>
    </source>
</evidence>
<evidence type="ECO:0000256" key="15">
    <source>
        <dbReference type="ARBA" id="ARBA00049007"/>
    </source>
</evidence>
<keyword evidence="7 17" id="KW-0032">Aminotransferase</keyword>
<organism evidence="17 18">
    <name type="scientific">Euzebya pacifica</name>
    <dbReference type="NCBI Taxonomy" id="1608957"/>
    <lineage>
        <taxon>Bacteria</taxon>
        <taxon>Bacillati</taxon>
        <taxon>Actinomycetota</taxon>
        <taxon>Nitriliruptoria</taxon>
        <taxon>Euzebyales</taxon>
    </lineage>
</organism>
<keyword evidence="10" id="KW-0663">Pyridoxal phosphate</keyword>
<dbReference type="InterPro" id="IPR015421">
    <property type="entry name" value="PyrdxlP-dep_Trfase_major"/>
</dbReference>
<keyword evidence="11" id="KW-0664">Pyridoxine biosynthesis</keyword>
<gene>
    <name evidence="17" type="ORF">DVS28_a2965</name>
</gene>
<dbReference type="GO" id="GO:0019265">
    <property type="term" value="P:glycine biosynthetic process, by transamination of glyoxylate"/>
    <property type="evidence" value="ECO:0007669"/>
    <property type="project" value="TreeGrafter"/>
</dbReference>
<dbReference type="EC" id="2.6.1.52" evidence="5"/>
<dbReference type="PANTHER" id="PTHR21152">
    <property type="entry name" value="AMINOTRANSFERASE CLASS V"/>
    <property type="match status" value="1"/>
</dbReference>
<keyword evidence="12" id="KW-0718">Serine biosynthesis</keyword>
<dbReference type="EMBL" id="CP031165">
    <property type="protein sequence ID" value="AXV07644.1"/>
    <property type="molecule type" value="Genomic_DNA"/>
</dbReference>
<dbReference type="GO" id="GO:0004648">
    <property type="term" value="F:O-phospho-L-serine:2-oxoglutarate aminotransferase activity"/>
    <property type="evidence" value="ECO:0007669"/>
    <property type="project" value="UniProtKB-EC"/>
</dbReference>
<dbReference type="GO" id="GO:0006564">
    <property type="term" value="P:L-serine biosynthetic process"/>
    <property type="evidence" value="ECO:0007669"/>
    <property type="project" value="UniProtKB-KW"/>
</dbReference>
<dbReference type="UniPathway" id="UPA00135">
    <property type="reaction ID" value="UER00197"/>
</dbReference>
<evidence type="ECO:0000259" key="16">
    <source>
        <dbReference type="Pfam" id="PF00266"/>
    </source>
</evidence>
<keyword evidence="18" id="KW-1185">Reference proteome</keyword>
<comment type="cofactor">
    <cofactor evidence="1">
        <name>pyridoxal 5'-phosphate</name>
        <dbReference type="ChEBI" id="CHEBI:597326"/>
    </cofactor>
</comment>
<evidence type="ECO:0000256" key="2">
    <source>
        <dbReference type="ARBA" id="ARBA00003483"/>
    </source>
</evidence>
<dbReference type="InterPro" id="IPR006272">
    <property type="entry name" value="Pser_aminoTfrase_mycobac"/>
</dbReference>
<proteinExistence type="inferred from homology"/>
<feature type="domain" description="Aminotransferase class V" evidence="16">
    <location>
        <begin position="52"/>
        <end position="339"/>
    </location>
</feature>
<keyword evidence="6" id="KW-0963">Cytoplasm</keyword>
<evidence type="ECO:0000313" key="18">
    <source>
        <dbReference type="Proteomes" id="UP000264006"/>
    </source>
</evidence>
<comment type="pathway">
    <text evidence="3">Amino-acid biosynthesis; L-serine biosynthesis; L-serine from 3-phospho-D-glycerate: step 2/3.</text>
</comment>
<dbReference type="GO" id="GO:0004760">
    <property type="term" value="F:L-serine-pyruvate transaminase activity"/>
    <property type="evidence" value="ECO:0007669"/>
    <property type="project" value="TreeGrafter"/>
</dbReference>
<accession>A0A346XZJ7</accession>
<keyword evidence="8" id="KW-0028">Amino-acid biosynthesis</keyword>
<sequence>MGLPASSTLTAMSDITIPADLLPADGRFGCGPSKVRQESVDRLAAAGPTILGTSHRKPAVKDIVGRIRSGMKAYFGLPEDYEVAVTNGGATFFWDAACYGLIEQRSAHAVFGEFSSKFAKSAEIAPHLESPVTVESEVGTHPTMERIEGVDVYALTHNETSTGVTMPVTRPAGNGLVLVDATSGAGAIEFDPTEVDAYYFSPQKAFGAEGGLCVALLSPAAQARIGGIRATGRPTPPSLDLSIVLDNSAKDQTYNTPAVSSLFLLADSVEWLLGEGGLSAVAEDCREKSGLVYGWAEDRDWATPFVADPADRSPVVCTVDLDDAIDASQVSSILRANGILDTEAYRKLGRNQLRLGVFPAVDTADVEQLLASIDHVVEALTA</sequence>
<dbReference type="SUPFAM" id="SSF53383">
    <property type="entry name" value="PLP-dependent transferases"/>
    <property type="match status" value="1"/>
</dbReference>
<evidence type="ECO:0000256" key="1">
    <source>
        <dbReference type="ARBA" id="ARBA00001933"/>
    </source>
</evidence>
<dbReference type="Gene3D" id="3.40.640.10">
    <property type="entry name" value="Type I PLP-dependent aspartate aminotransferase-like (Major domain)"/>
    <property type="match status" value="1"/>
</dbReference>
<dbReference type="Pfam" id="PF00266">
    <property type="entry name" value="Aminotran_5"/>
    <property type="match status" value="1"/>
</dbReference>
<dbReference type="NCBIfam" id="TIGR01366">
    <property type="entry name" value="serC_3"/>
    <property type="match status" value="1"/>
</dbReference>
<dbReference type="Proteomes" id="UP000264006">
    <property type="component" value="Chromosome"/>
</dbReference>
<dbReference type="InterPro" id="IPR000192">
    <property type="entry name" value="Aminotrans_V_dom"/>
</dbReference>
<evidence type="ECO:0000256" key="12">
    <source>
        <dbReference type="ARBA" id="ARBA00023299"/>
    </source>
</evidence>
<dbReference type="GO" id="GO:0008615">
    <property type="term" value="P:pyridoxine biosynthetic process"/>
    <property type="evidence" value="ECO:0007669"/>
    <property type="project" value="UniProtKB-KW"/>
</dbReference>
<evidence type="ECO:0000256" key="4">
    <source>
        <dbReference type="ARBA" id="ARBA00006904"/>
    </source>
</evidence>